<evidence type="ECO:0000313" key="4">
    <source>
        <dbReference type="Proteomes" id="UP000663845"/>
    </source>
</evidence>
<dbReference type="EMBL" id="CAJNOG010000217">
    <property type="protein sequence ID" value="CAF1085803.1"/>
    <property type="molecule type" value="Genomic_DNA"/>
</dbReference>
<reference evidence="2" key="1">
    <citation type="submission" date="2021-02" db="EMBL/GenBank/DDBJ databases">
        <authorList>
            <person name="Nowell W R."/>
        </authorList>
    </citation>
    <scope>NUCLEOTIDE SEQUENCE</scope>
</reference>
<dbReference type="Pfam" id="PF03959">
    <property type="entry name" value="FSH1"/>
    <property type="match status" value="1"/>
</dbReference>
<gene>
    <name evidence="2" type="ORF">JYZ213_LOCUS20553</name>
    <name evidence="3" type="ORF">OXD698_LOCUS7290</name>
</gene>
<dbReference type="Proteomes" id="UP000663844">
    <property type="component" value="Unassembled WGS sequence"/>
</dbReference>
<dbReference type="InterPro" id="IPR005645">
    <property type="entry name" value="FSH-like_dom"/>
</dbReference>
<dbReference type="PANTHER" id="PTHR12277">
    <property type="entry name" value="ALPHA/BETA HYDROLASE DOMAIN-CONTAINING PROTEIN"/>
    <property type="match status" value="1"/>
</dbReference>
<dbReference type="InterPro" id="IPR029058">
    <property type="entry name" value="AB_hydrolase_fold"/>
</dbReference>
<accession>A0A814MXN1</accession>
<dbReference type="SUPFAM" id="SSF53474">
    <property type="entry name" value="alpha/beta-Hydrolases"/>
    <property type="match status" value="1"/>
</dbReference>
<organism evidence="2 4">
    <name type="scientific">Adineta steineri</name>
    <dbReference type="NCBI Taxonomy" id="433720"/>
    <lineage>
        <taxon>Eukaryota</taxon>
        <taxon>Metazoa</taxon>
        <taxon>Spiralia</taxon>
        <taxon>Gnathifera</taxon>
        <taxon>Rotifera</taxon>
        <taxon>Eurotatoria</taxon>
        <taxon>Bdelloidea</taxon>
        <taxon>Adinetida</taxon>
        <taxon>Adinetidae</taxon>
        <taxon>Adineta</taxon>
    </lineage>
</organism>
<evidence type="ECO:0000313" key="2">
    <source>
        <dbReference type="EMBL" id="CAF1085803.1"/>
    </source>
</evidence>
<dbReference type="PANTHER" id="PTHR12277:SF197">
    <property type="entry name" value="CHROMOSOME UNDETERMINED SCAFFOLD_38, WHOLE GENOME SHOTGUN SEQUENCE"/>
    <property type="match status" value="1"/>
</dbReference>
<dbReference type="Gene3D" id="3.40.50.1820">
    <property type="entry name" value="alpha/beta hydrolase"/>
    <property type="match status" value="2"/>
</dbReference>
<evidence type="ECO:0000313" key="3">
    <source>
        <dbReference type="EMBL" id="CAF3618301.1"/>
    </source>
</evidence>
<dbReference type="AlphaFoldDB" id="A0A814MXN1"/>
<feature type="domain" description="Serine hydrolase" evidence="1">
    <location>
        <begin position="106"/>
        <end position="222"/>
    </location>
</feature>
<name>A0A814MXN1_9BILA</name>
<comment type="caution">
    <text evidence="2">The sequence shown here is derived from an EMBL/GenBank/DDBJ whole genome shotgun (WGS) entry which is preliminary data.</text>
</comment>
<evidence type="ECO:0000259" key="1">
    <source>
        <dbReference type="Pfam" id="PF03959"/>
    </source>
</evidence>
<sequence>MLNKFLFPAPKPPNYTLESHKHNLFWLPTDSTNESSSIPCMFYSPEYSNREIEYFMIFCHGNGCDIGSMHYTLSEFSRHLNVYAISFEYPTYGLCTASSPNQETINNHAEQAFNFVSNTLNWPIERIIIYGHSIGSGAACYLASMHSIGALILQSPYTAINSLVREKAGVLSYLIRTRSWDNLEAMKHIQCPVLFIHGLDDTLIPPNHSQILYDACLNHERKKIILLRNEDHNSITEATLLRYITPFIEKQCKPMNTDIHLPVIKIDKQLRESPENLTSKDVDNSAGGILTSLYSISRASTAATSSVLRKMASKDQNQSDDDE</sequence>
<protein>
    <recommendedName>
        <fullName evidence="1">Serine hydrolase domain-containing protein</fullName>
    </recommendedName>
</protein>
<proteinExistence type="predicted"/>
<dbReference type="Proteomes" id="UP000663845">
    <property type="component" value="Unassembled WGS sequence"/>
</dbReference>
<dbReference type="EMBL" id="CAJOAZ010000331">
    <property type="protein sequence ID" value="CAF3618301.1"/>
    <property type="molecule type" value="Genomic_DNA"/>
</dbReference>